<dbReference type="PROSITE" id="PS51253">
    <property type="entry name" value="HTH_CENPB"/>
    <property type="match status" value="1"/>
</dbReference>
<evidence type="ECO:0000259" key="2">
    <source>
        <dbReference type="PROSITE" id="PS51253"/>
    </source>
</evidence>
<dbReference type="SMART" id="SM00674">
    <property type="entry name" value="CENPB"/>
    <property type="match status" value="1"/>
</dbReference>
<evidence type="ECO:0000313" key="4">
    <source>
        <dbReference type="Proteomes" id="UP000308724"/>
    </source>
</evidence>
<dbReference type="Pfam" id="PF03221">
    <property type="entry name" value="HTH_Tnp_Tc5"/>
    <property type="match status" value="1"/>
</dbReference>
<comment type="caution">
    <text evidence="3">The sequence shown here is derived from an EMBL/GenBank/DDBJ whole genome shotgun (WGS) entry which is preliminary data.</text>
</comment>
<evidence type="ECO:0000256" key="1">
    <source>
        <dbReference type="ARBA" id="ARBA00023125"/>
    </source>
</evidence>
<protein>
    <recommendedName>
        <fullName evidence="2">HTH CENPB-type domain-containing protein</fullName>
    </recommendedName>
</protein>
<reference evidence="3 4" key="1">
    <citation type="submission" date="2018-10" db="EMBL/GenBank/DDBJ databases">
        <title>Fifty Aureobasidium pullulans genomes reveal a recombining polyextremotolerant generalist.</title>
        <authorList>
            <person name="Gostincar C."/>
            <person name="Turk M."/>
            <person name="Zajc J."/>
            <person name="Gunde-Cimerman N."/>
        </authorList>
    </citation>
    <scope>NUCLEOTIDE SEQUENCE [LARGE SCALE GENOMIC DNA]</scope>
    <source>
        <strain evidence="3 4">EXF-1645</strain>
    </source>
</reference>
<dbReference type="SUPFAM" id="SSF46689">
    <property type="entry name" value="Homeodomain-like"/>
    <property type="match status" value="1"/>
</dbReference>
<gene>
    <name evidence="3" type="ORF">D6C78_10972</name>
</gene>
<dbReference type="InterPro" id="IPR009057">
    <property type="entry name" value="Homeodomain-like_sf"/>
</dbReference>
<feature type="non-terminal residue" evidence="3">
    <location>
        <position position="251"/>
    </location>
</feature>
<accession>A0A4T0B2K8</accession>
<sequence length="251" mass="28787">MPNWTESDMAIAMTGIRDESMTYTYVRETYGIPRATIAGRLNGRLERRAAHVSQRRLTKEQEEELAEWIMDLDSRHQPPSQPRCRLMALEIQRASGSNAGLGREWLYQFFNKYPRCGSLLGDPHESVRVNNATEENVRAWFDMFSSFRDKFRVLDANIHNMDEHGLCIGKINPRKVVGAAFDAWGKPRKRTKCRNSQTREWVSIVECISGGGTSVSPLIIFEGMNVNIDWTPDEPPPYKYKATPTAWTNDE</sequence>
<dbReference type="AlphaFoldDB" id="A0A4T0B2K8"/>
<dbReference type="EMBL" id="QZBZ01000726">
    <property type="protein sequence ID" value="TIA27921.1"/>
    <property type="molecule type" value="Genomic_DNA"/>
</dbReference>
<dbReference type="InterPro" id="IPR006600">
    <property type="entry name" value="HTH_CenpB_DNA-bd_dom"/>
</dbReference>
<evidence type="ECO:0000313" key="3">
    <source>
        <dbReference type="EMBL" id="TIA27921.1"/>
    </source>
</evidence>
<name>A0A4T0B2K8_AURPU</name>
<dbReference type="GO" id="GO:0003677">
    <property type="term" value="F:DNA binding"/>
    <property type="evidence" value="ECO:0007669"/>
    <property type="project" value="UniProtKB-KW"/>
</dbReference>
<organism evidence="3 4">
    <name type="scientific">Aureobasidium pullulans</name>
    <name type="common">Black yeast</name>
    <name type="synonym">Pullularia pullulans</name>
    <dbReference type="NCBI Taxonomy" id="5580"/>
    <lineage>
        <taxon>Eukaryota</taxon>
        <taxon>Fungi</taxon>
        <taxon>Dikarya</taxon>
        <taxon>Ascomycota</taxon>
        <taxon>Pezizomycotina</taxon>
        <taxon>Dothideomycetes</taxon>
        <taxon>Dothideomycetidae</taxon>
        <taxon>Dothideales</taxon>
        <taxon>Saccotheciaceae</taxon>
        <taxon>Aureobasidium</taxon>
    </lineage>
</organism>
<keyword evidence="1" id="KW-0238">DNA-binding</keyword>
<dbReference type="Proteomes" id="UP000308724">
    <property type="component" value="Unassembled WGS sequence"/>
</dbReference>
<dbReference type="Gene3D" id="1.10.10.60">
    <property type="entry name" value="Homeodomain-like"/>
    <property type="match status" value="1"/>
</dbReference>
<feature type="domain" description="HTH CENPB-type" evidence="2">
    <location>
        <begin position="49"/>
        <end position="119"/>
    </location>
</feature>
<proteinExistence type="predicted"/>